<dbReference type="VEuPathDB" id="MicrosporidiaDB:M153_5000031663"/>
<gene>
    <name evidence="1" type="ORF">M153_5000031663</name>
</gene>
<keyword evidence="2" id="KW-1185">Reference proteome</keyword>
<name>A0A0R0M6M3_9MICR</name>
<accession>A0A0R0M6M3</accession>
<protein>
    <submittedName>
        <fullName evidence="1">Uncharacterized protein</fullName>
    </submittedName>
</protein>
<proteinExistence type="predicted"/>
<evidence type="ECO:0000313" key="1">
    <source>
        <dbReference type="EMBL" id="KRH95039.1"/>
    </source>
</evidence>
<dbReference type="AlphaFoldDB" id="A0A0R0M6M3"/>
<reference evidence="1 2" key="1">
    <citation type="submission" date="2015-07" db="EMBL/GenBank/DDBJ databases">
        <title>The genome of Pseudoloma neurophilia, a relevant intracellular parasite of the zebrafish.</title>
        <authorList>
            <person name="Ndikumana S."/>
            <person name="Pelin A."/>
            <person name="Sanders J."/>
            <person name="Corradi N."/>
        </authorList>
    </citation>
    <scope>NUCLEOTIDE SEQUENCE [LARGE SCALE GENOMIC DNA]</scope>
    <source>
        <strain evidence="1 2">MK1</strain>
    </source>
</reference>
<organism evidence="1 2">
    <name type="scientific">Pseudoloma neurophilia</name>
    <dbReference type="NCBI Taxonomy" id="146866"/>
    <lineage>
        <taxon>Eukaryota</taxon>
        <taxon>Fungi</taxon>
        <taxon>Fungi incertae sedis</taxon>
        <taxon>Microsporidia</taxon>
        <taxon>Pseudoloma</taxon>
    </lineage>
</organism>
<dbReference type="EMBL" id="LGUB01000009">
    <property type="protein sequence ID" value="KRH95039.1"/>
    <property type="molecule type" value="Genomic_DNA"/>
</dbReference>
<sequence length="64" mass="7902">MRTWKRTQFSRRKIENFKLKNVFEYVSNNCRDLKKIFTVRGYHQYLKNFDDYNVLIYLSNIMGG</sequence>
<dbReference type="Proteomes" id="UP000051530">
    <property type="component" value="Unassembled WGS sequence"/>
</dbReference>
<comment type="caution">
    <text evidence="1">The sequence shown here is derived from an EMBL/GenBank/DDBJ whole genome shotgun (WGS) entry which is preliminary data.</text>
</comment>
<evidence type="ECO:0000313" key="2">
    <source>
        <dbReference type="Proteomes" id="UP000051530"/>
    </source>
</evidence>